<evidence type="ECO:0000313" key="5">
    <source>
        <dbReference type="EMBL" id="GBO02136.1"/>
    </source>
</evidence>
<sequence length="192" mass="21956">MVVIEIFKFKLSKNNTVYQAELAAINFAVRWTQENGFKINIYTNSQSSIEALRSTRPRPAFVVEAKKNFYLAGYSVELTWVKAHAGDPGNELADHHAKLATADGENMNVQTPLSCVKFKITKNLMKDWQYNWEKYDSDSEKRARSFVPCVNKKITGPQQMHNLLFNGTRSTPLLPAQIQKTKLTTLPLWSTW</sequence>
<dbReference type="GO" id="GO:0003676">
    <property type="term" value="F:nucleic acid binding"/>
    <property type="evidence" value="ECO:0007669"/>
    <property type="project" value="InterPro"/>
</dbReference>
<dbReference type="Gene3D" id="3.30.420.10">
    <property type="entry name" value="Ribonuclease H-like superfamily/Ribonuclease H"/>
    <property type="match status" value="1"/>
</dbReference>
<dbReference type="CDD" id="cd09276">
    <property type="entry name" value="Rnase_HI_RT_non_LTR"/>
    <property type="match status" value="1"/>
</dbReference>
<evidence type="ECO:0000313" key="6">
    <source>
        <dbReference type="Proteomes" id="UP000499080"/>
    </source>
</evidence>
<dbReference type="EMBL" id="BGPR01029972">
    <property type="protein sequence ID" value="GBO02129.1"/>
    <property type="molecule type" value="Genomic_DNA"/>
</dbReference>
<dbReference type="PROSITE" id="PS50879">
    <property type="entry name" value="RNASE_H_1"/>
    <property type="match status" value="1"/>
</dbReference>
<dbReference type="GO" id="GO:0004523">
    <property type="term" value="F:RNA-DNA hybrid ribonuclease activity"/>
    <property type="evidence" value="ECO:0007669"/>
    <property type="project" value="InterPro"/>
</dbReference>
<accession>A0A4Y2Q1X2</accession>
<reference evidence="3 6" key="1">
    <citation type="journal article" date="2019" name="Sci. Rep.">
        <title>Orb-weaving spider Araneus ventricosus genome elucidates the spidroin gene catalogue.</title>
        <authorList>
            <person name="Kono N."/>
            <person name="Nakamura H."/>
            <person name="Ohtoshi R."/>
            <person name="Moran D.A.P."/>
            <person name="Shinohara A."/>
            <person name="Yoshida Y."/>
            <person name="Fujiwara M."/>
            <person name="Mori M."/>
            <person name="Tomita M."/>
            <person name="Arakawa K."/>
        </authorList>
    </citation>
    <scope>NUCLEOTIDE SEQUENCE [LARGE SCALE GENOMIC DNA]</scope>
</reference>
<dbReference type="InterPro" id="IPR002156">
    <property type="entry name" value="RNaseH_domain"/>
</dbReference>
<dbReference type="EMBL" id="BGPR01012711">
    <property type="protein sequence ID" value="GBN57292.1"/>
    <property type="molecule type" value="Genomic_DNA"/>
</dbReference>
<dbReference type="SUPFAM" id="SSF53098">
    <property type="entry name" value="Ribonuclease H-like"/>
    <property type="match status" value="1"/>
</dbReference>
<dbReference type="Pfam" id="PF00075">
    <property type="entry name" value="RNase_H"/>
    <property type="match status" value="1"/>
</dbReference>
<dbReference type="EMBL" id="BGPR01012709">
    <property type="protein sequence ID" value="GBN57286.1"/>
    <property type="molecule type" value="Genomic_DNA"/>
</dbReference>
<evidence type="ECO:0000313" key="2">
    <source>
        <dbReference type="EMBL" id="GBN57286.1"/>
    </source>
</evidence>
<comment type="caution">
    <text evidence="3">The sequence shown here is derived from an EMBL/GenBank/DDBJ whole genome shotgun (WGS) entry which is preliminary data.</text>
</comment>
<dbReference type="EMBL" id="BGPR01029976">
    <property type="protein sequence ID" value="GBO02136.1"/>
    <property type="molecule type" value="Genomic_DNA"/>
</dbReference>
<evidence type="ECO:0000313" key="3">
    <source>
        <dbReference type="EMBL" id="GBN57292.1"/>
    </source>
</evidence>
<dbReference type="AlphaFoldDB" id="A0A4Y2Q1X2"/>
<dbReference type="InterPro" id="IPR036397">
    <property type="entry name" value="RNaseH_sf"/>
</dbReference>
<gene>
    <name evidence="5" type="ORF">AVEN_167097_1</name>
    <name evidence="2" type="ORF">AVEN_199822_1</name>
    <name evidence="4" type="ORF">AVEN_222023_1</name>
    <name evidence="3" type="ORF">AVEN_91619_1</name>
</gene>
<feature type="domain" description="RNase H type-1" evidence="1">
    <location>
        <begin position="1"/>
        <end position="102"/>
    </location>
</feature>
<evidence type="ECO:0000313" key="4">
    <source>
        <dbReference type="EMBL" id="GBO02129.1"/>
    </source>
</evidence>
<organism evidence="3 6">
    <name type="scientific">Araneus ventricosus</name>
    <name type="common">Orbweaver spider</name>
    <name type="synonym">Epeira ventricosa</name>
    <dbReference type="NCBI Taxonomy" id="182803"/>
    <lineage>
        <taxon>Eukaryota</taxon>
        <taxon>Metazoa</taxon>
        <taxon>Ecdysozoa</taxon>
        <taxon>Arthropoda</taxon>
        <taxon>Chelicerata</taxon>
        <taxon>Arachnida</taxon>
        <taxon>Araneae</taxon>
        <taxon>Araneomorphae</taxon>
        <taxon>Entelegynae</taxon>
        <taxon>Araneoidea</taxon>
        <taxon>Araneidae</taxon>
        <taxon>Araneus</taxon>
    </lineage>
</organism>
<dbReference type="InterPro" id="IPR012337">
    <property type="entry name" value="RNaseH-like_sf"/>
</dbReference>
<dbReference type="Proteomes" id="UP000499080">
    <property type="component" value="Unassembled WGS sequence"/>
</dbReference>
<evidence type="ECO:0000259" key="1">
    <source>
        <dbReference type="PROSITE" id="PS50879"/>
    </source>
</evidence>
<name>A0A4Y2Q1X2_ARAVE</name>
<proteinExistence type="predicted"/>
<dbReference type="OrthoDB" id="6437659at2759"/>
<keyword evidence="6" id="KW-1185">Reference proteome</keyword>
<protein>
    <recommendedName>
        <fullName evidence="1">RNase H type-1 domain-containing protein</fullName>
    </recommendedName>
</protein>